<proteinExistence type="inferred from homology"/>
<keyword evidence="6" id="KW-0812">Transmembrane</keyword>
<reference evidence="7" key="1">
    <citation type="submission" date="2023-12" db="EMBL/GenBank/DDBJ databases">
        <authorList>
            <person name="Brown T."/>
        </authorList>
    </citation>
    <scope>NUCLEOTIDE SEQUENCE</scope>
</reference>
<dbReference type="InterPro" id="IPR002401">
    <property type="entry name" value="Cyt_P450_E_grp-I"/>
</dbReference>
<dbReference type="SUPFAM" id="SSF48264">
    <property type="entry name" value="Cytochrome P450"/>
    <property type="match status" value="1"/>
</dbReference>
<comment type="similarity">
    <text evidence="2">Belongs to the cytochrome P450 family.</text>
</comment>
<dbReference type="InterPro" id="IPR050182">
    <property type="entry name" value="Cytochrome_P450_fam2"/>
</dbReference>
<dbReference type="PRINTS" id="PR00463">
    <property type="entry name" value="EP450I"/>
</dbReference>
<keyword evidence="6" id="KW-0472">Membrane</keyword>
<organism evidence="7 8">
    <name type="scientific">Pipistrellus nathusii</name>
    <name type="common">Nathusius' pipistrelle</name>
    <dbReference type="NCBI Taxonomy" id="59473"/>
    <lineage>
        <taxon>Eukaryota</taxon>
        <taxon>Metazoa</taxon>
        <taxon>Chordata</taxon>
        <taxon>Craniata</taxon>
        <taxon>Vertebrata</taxon>
        <taxon>Euteleostomi</taxon>
        <taxon>Mammalia</taxon>
        <taxon>Eutheria</taxon>
        <taxon>Laurasiatheria</taxon>
        <taxon>Chiroptera</taxon>
        <taxon>Yangochiroptera</taxon>
        <taxon>Vespertilionidae</taxon>
        <taxon>Pipistrellus</taxon>
    </lineage>
</organism>
<evidence type="ECO:0000256" key="1">
    <source>
        <dbReference type="ARBA" id="ARBA00001971"/>
    </source>
</evidence>
<evidence type="ECO:0000256" key="5">
    <source>
        <dbReference type="ARBA" id="ARBA00023004"/>
    </source>
</evidence>
<keyword evidence="5" id="KW-0408">Iron</keyword>
<feature type="transmembrane region" description="Helical" evidence="6">
    <location>
        <begin position="6"/>
        <end position="24"/>
    </location>
</feature>
<evidence type="ECO:0008006" key="9">
    <source>
        <dbReference type="Google" id="ProtNLM"/>
    </source>
</evidence>
<protein>
    <recommendedName>
        <fullName evidence="9">Cytochrome P450</fullName>
    </recommendedName>
</protein>
<evidence type="ECO:0000313" key="8">
    <source>
        <dbReference type="Proteomes" id="UP001314169"/>
    </source>
</evidence>
<sequence length="334" mass="38271">MELGGAFTIFLALCLSCLLIIIAWKRINKGGKLPPGPTPIPFLGNLLQIRTDATFQSFMKLREKYGPVFTVYMGPRPVVILCGHEAVKEALVDKADDFSGRGELASIERNFQGYGVAMANGERWKILRRFSLTILRDFGMGKRSIEERIQEEAGFLLEELRKTKGAPTEPTFFLSRTVSNVISSVVFGRRFDYEDKTFLKLLQMINGSFIEMSTPWAQLYDMYSAIMQHLPGRHNRIYYLIEELKDFIASRVKINEESLDPQNPRDFIDCFLIKMHQDKNNPHTEFNLKNLVLTTLNLFFAGTETVSSTLRYGFLLLMKHPEAEGECPYELPTW</sequence>
<evidence type="ECO:0000256" key="2">
    <source>
        <dbReference type="ARBA" id="ARBA00010617"/>
    </source>
</evidence>
<keyword evidence="8" id="KW-1185">Reference proteome</keyword>
<keyword evidence="3" id="KW-0349">Heme</keyword>
<accession>A0ABN9ZK45</accession>
<dbReference type="Proteomes" id="UP001314169">
    <property type="component" value="Chromosome 15"/>
</dbReference>
<keyword evidence="4" id="KW-0479">Metal-binding</keyword>
<evidence type="ECO:0000256" key="4">
    <source>
        <dbReference type="ARBA" id="ARBA00022723"/>
    </source>
</evidence>
<evidence type="ECO:0000256" key="6">
    <source>
        <dbReference type="SAM" id="Phobius"/>
    </source>
</evidence>
<dbReference type="Pfam" id="PF00067">
    <property type="entry name" value="p450"/>
    <property type="match status" value="1"/>
</dbReference>
<keyword evidence="6" id="KW-1133">Transmembrane helix</keyword>
<dbReference type="PANTHER" id="PTHR24300">
    <property type="entry name" value="CYTOCHROME P450 508A4-RELATED"/>
    <property type="match status" value="1"/>
</dbReference>
<dbReference type="InterPro" id="IPR036396">
    <property type="entry name" value="Cyt_P450_sf"/>
</dbReference>
<evidence type="ECO:0000313" key="7">
    <source>
        <dbReference type="EMBL" id="CAK6437081.1"/>
    </source>
</evidence>
<dbReference type="EMBL" id="OY882872">
    <property type="protein sequence ID" value="CAK6437081.1"/>
    <property type="molecule type" value="Genomic_DNA"/>
</dbReference>
<evidence type="ECO:0000256" key="3">
    <source>
        <dbReference type="ARBA" id="ARBA00022617"/>
    </source>
</evidence>
<name>A0ABN9ZK45_PIPNA</name>
<comment type="cofactor">
    <cofactor evidence="1">
        <name>heme</name>
        <dbReference type="ChEBI" id="CHEBI:30413"/>
    </cofactor>
</comment>
<dbReference type="InterPro" id="IPR001128">
    <property type="entry name" value="Cyt_P450"/>
</dbReference>
<gene>
    <name evidence="7" type="ORF">MPIPNATIZW_LOCUS5387</name>
</gene>
<dbReference type="PANTHER" id="PTHR24300:SF424">
    <property type="entry name" value="CYTOCHROME P450"/>
    <property type="match status" value="1"/>
</dbReference>
<dbReference type="Gene3D" id="1.10.630.10">
    <property type="entry name" value="Cytochrome P450"/>
    <property type="match status" value="1"/>
</dbReference>